<name>A0A2M7GBA9_9BACT</name>
<sequence>MQIYEDLLSETRFLNEELTTPPELIYSGHHVEPKRLRIALQTQYEELKELSLTWILEHSSELELFESLILEAGYQVDLIKALIFSGNHQISLTWRAKPDTLKTLSQSLLPLNPNSGLAKGDTSGFALANDLDHDYQFTKLEQSEL</sequence>
<dbReference type="EMBL" id="PFFQ01000005">
    <property type="protein sequence ID" value="PIW19218.1"/>
    <property type="molecule type" value="Genomic_DNA"/>
</dbReference>
<dbReference type="Proteomes" id="UP000231019">
    <property type="component" value="Unassembled WGS sequence"/>
</dbReference>
<evidence type="ECO:0000313" key="1">
    <source>
        <dbReference type="EMBL" id="PIW19218.1"/>
    </source>
</evidence>
<evidence type="ECO:0000313" key="2">
    <source>
        <dbReference type="Proteomes" id="UP000231019"/>
    </source>
</evidence>
<comment type="caution">
    <text evidence="1">The sequence shown here is derived from an EMBL/GenBank/DDBJ whole genome shotgun (WGS) entry which is preliminary data.</text>
</comment>
<protein>
    <submittedName>
        <fullName evidence="1">Uncharacterized protein</fullName>
    </submittedName>
</protein>
<proteinExistence type="predicted"/>
<reference evidence="1 2" key="1">
    <citation type="submission" date="2017-09" db="EMBL/GenBank/DDBJ databases">
        <title>Depth-based differentiation of microbial function through sediment-hosted aquifers and enrichment of novel symbionts in the deep terrestrial subsurface.</title>
        <authorList>
            <person name="Probst A.J."/>
            <person name="Ladd B."/>
            <person name="Jarett J.K."/>
            <person name="Geller-Mcgrath D.E."/>
            <person name="Sieber C.M."/>
            <person name="Emerson J.B."/>
            <person name="Anantharaman K."/>
            <person name="Thomas B.C."/>
            <person name="Malmstrom R."/>
            <person name="Stieglmeier M."/>
            <person name="Klingl A."/>
            <person name="Woyke T."/>
            <person name="Ryan C.M."/>
            <person name="Banfield J.F."/>
        </authorList>
    </citation>
    <scope>NUCLEOTIDE SEQUENCE [LARGE SCALE GENOMIC DNA]</scope>
    <source>
        <strain evidence="1">CG17_big_fil_post_rev_8_21_14_2_50_48_46</strain>
    </source>
</reference>
<gene>
    <name evidence="1" type="ORF">COW36_02055</name>
</gene>
<organism evidence="1 2">
    <name type="scientific">bacterium (Candidatus Blackallbacteria) CG17_big_fil_post_rev_8_21_14_2_50_48_46</name>
    <dbReference type="NCBI Taxonomy" id="2014261"/>
    <lineage>
        <taxon>Bacteria</taxon>
        <taxon>Candidatus Blackallbacteria</taxon>
    </lineage>
</organism>
<accession>A0A2M7GBA9</accession>
<dbReference type="AlphaFoldDB" id="A0A2M7GBA9"/>